<dbReference type="InterPro" id="IPR012654">
    <property type="entry name" value="CHP02391"/>
</dbReference>
<feature type="domain" description="Conserved hypothetical protein CHP02391" evidence="1">
    <location>
        <begin position="149"/>
        <end position="271"/>
    </location>
</feature>
<dbReference type="EMBL" id="BAAAQK010000018">
    <property type="protein sequence ID" value="GAA1860299.1"/>
    <property type="molecule type" value="Genomic_DNA"/>
</dbReference>
<protein>
    <recommendedName>
        <fullName evidence="1">Conserved hypothetical protein CHP02391 domain-containing protein</fullName>
    </recommendedName>
</protein>
<evidence type="ECO:0000259" key="1">
    <source>
        <dbReference type="Pfam" id="PF09509"/>
    </source>
</evidence>
<comment type="caution">
    <text evidence="2">The sequence shown here is derived from an EMBL/GenBank/DDBJ whole genome shotgun (WGS) entry which is preliminary data.</text>
</comment>
<sequence length="287" mass="30635">MSDVEARRNPAYLKQLIQEVEDFERAYRGWLTHHLITDSEKLIPGVVPGVSPAVMRRDGADPALVEAAAEKVGHAAGRIAHVAPMTGVMIGVAGVGQVDPFVNALYVSRPKPVLEPRDVLGACASARGRLEGLLGLAEADSPPTVDPASLHPIVWGAAGALWRDGYRRRAVSAAAEALTAAVKARLDRYDASDTAIWQESLSNNPPAGGKARLRWPGDPTNLTVKSIQDGLRQFAPGAQMLIRNPATHLDEEPAEQVALEQLCTLSLLARMVDSCILDEAPEPESTG</sequence>
<dbReference type="Pfam" id="PF09509">
    <property type="entry name" value="Hypoth_Ymh"/>
    <property type="match status" value="1"/>
</dbReference>
<name>A0ABN2NBP2_9PSEU</name>
<accession>A0ABN2NBP2</accession>
<organism evidence="2 3">
    <name type="scientific">Pseudonocardia ailaonensis</name>
    <dbReference type="NCBI Taxonomy" id="367279"/>
    <lineage>
        <taxon>Bacteria</taxon>
        <taxon>Bacillati</taxon>
        <taxon>Actinomycetota</taxon>
        <taxon>Actinomycetes</taxon>
        <taxon>Pseudonocardiales</taxon>
        <taxon>Pseudonocardiaceae</taxon>
        <taxon>Pseudonocardia</taxon>
    </lineage>
</organism>
<evidence type="ECO:0000313" key="2">
    <source>
        <dbReference type="EMBL" id="GAA1860299.1"/>
    </source>
</evidence>
<keyword evidence="3" id="KW-1185">Reference proteome</keyword>
<dbReference type="Proteomes" id="UP001500449">
    <property type="component" value="Unassembled WGS sequence"/>
</dbReference>
<dbReference type="RefSeq" id="WP_344420553.1">
    <property type="nucleotide sequence ID" value="NZ_BAAAQK010000018.1"/>
</dbReference>
<gene>
    <name evidence="2" type="ORF">GCM10009836_45550</name>
</gene>
<evidence type="ECO:0000313" key="3">
    <source>
        <dbReference type="Proteomes" id="UP001500449"/>
    </source>
</evidence>
<reference evidence="2 3" key="1">
    <citation type="journal article" date="2019" name="Int. J. Syst. Evol. Microbiol.">
        <title>The Global Catalogue of Microorganisms (GCM) 10K type strain sequencing project: providing services to taxonomists for standard genome sequencing and annotation.</title>
        <authorList>
            <consortium name="The Broad Institute Genomics Platform"/>
            <consortium name="The Broad Institute Genome Sequencing Center for Infectious Disease"/>
            <person name="Wu L."/>
            <person name="Ma J."/>
        </authorList>
    </citation>
    <scope>NUCLEOTIDE SEQUENCE [LARGE SCALE GENOMIC DNA]</scope>
    <source>
        <strain evidence="2 3">JCM 16009</strain>
    </source>
</reference>
<proteinExistence type="predicted"/>